<dbReference type="STRING" id="81857.IV38_GL001986"/>
<keyword evidence="2" id="KW-0378">Hydrolase</keyword>
<dbReference type="Gene3D" id="1.10.530.10">
    <property type="match status" value="1"/>
</dbReference>
<dbReference type="AlphaFoldDB" id="A0A0R2FUW0"/>
<comment type="caution">
    <text evidence="5">The sequence shown here is derived from an EMBL/GenBank/DDBJ whole genome shotgun (WGS) entry which is preliminary data.</text>
</comment>
<reference evidence="6 7" key="1">
    <citation type="journal article" date="2015" name="Genome Announc.">
        <title>Expanding the biotechnology potential of lactobacilli through comparative genomics of 213 strains and associated genera.</title>
        <authorList>
            <person name="Sun Z."/>
            <person name="Harris H.M."/>
            <person name="McCann A."/>
            <person name="Guo C."/>
            <person name="Argimon S."/>
            <person name="Zhang W."/>
            <person name="Yang X."/>
            <person name="Jeffery I.B."/>
            <person name="Cooney J.C."/>
            <person name="Kagawa T.F."/>
            <person name="Liu W."/>
            <person name="Song Y."/>
            <person name="Salvetti E."/>
            <person name="Wrobel A."/>
            <person name="Rasinkangas P."/>
            <person name="Parkhill J."/>
            <person name="Rea M.C."/>
            <person name="O'Sullivan O."/>
            <person name="Ritari J."/>
            <person name="Douillard F.P."/>
            <person name="Paul Ross R."/>
            <person name="Yang R."/>
            <person name="Briner A.E."/>
            <person name="Felis G.E."/>
            <person name="de Vos W.M."/>
            <person name="Barrangou R."/>
            <person name="Klaenhammer T.R."/>
            <person name="Caufield P.W."/>
            <person name="Cui Y."/>
            <person name="Zhang H."/>
            <person name="O'Toole P.W."/>
        </authorList>
    </citation>
    <scope>NUCLEOTIDE SEQUENCE [LARGE SCALE GENOMIC DNA]</scope>
    <source>
        <strain evidence="4 7">ATCC BAA-66</strain>
        <strain evidence="5 6">DSM 13344</strain>
    </source>
</reference>
<dbReference type="EMBL" id="JQAT01000007">
    <property type="protein sequence ID" value="KRN27531.1"/>
    <property type="molecule type" value="Genomic_DNA"/>
</dbReference>
<dbReference type="InterPro" id="IPR051056">
    <property type="entry name" value="Glycosyl_Hydrolase_73"/>
</dbReference>
<dbReference type="SMART" id="SM00047">
    <property type="entry name" value="LYZ2"/>
    <property type="match status" value="1"/>
</dbReference>
<accession>A0A0R2FUW0</accession>
<protein>
    <recommendedName>
        <fullName evidence="3">Mannosyl-glycoprotein endo-beta-N-acetylglucosamidase-like domain-containing protein</fullName>
    </recommendedName>
</protein>
<evidence type="ECO:0000313" key="7">
    <source>
        <dbReference type="Proteomes" id="UP000051751"/>
    </source>
</evidence>
<evidence type="ECO:0000256" key="1">
    <source>
        <dbReference type="ARBA" id="ARBA00010266"/>
    </source>
</evidence>
<dbReference type="Pfam" id="PF01832">
    <property type="entry name" value="Glucosaminidase"/>
    <property type="match status" value="1"/>
</dbReference>
<name>A0A0R2FUW0_9LACO</name>
<dbReference type="PANTHER" id="PTHR33308:SF9">
    <property type="entry name" value="PEPTIDOGLYCAN HYDROLASE FLGJ"/>
    <property type="match status" value="1"/>
</dbReference>
<dbReference type="Proteomes" id="UP000051645">
    <property type="component" value="Unassembled WGS sequence"/>
</dbReference>
<dbReference type="EMBL" id="JQAZ01000008">
    <property type="protein sequence ID" value="KRN30197.1"/>
    <property type="molecule type" value="Genomic_DNA"/>
</dbReference>
<dbReference type="InterPro" id="IPR002901">
    <property type="entry name" value="MGlyc_endo_b_GlcNAc-like_dom"/>
</dbReference>
<dbReference type="Gene3D" id="4.10.80.30">
    <property type="entry name" value="DNA polymerase, domain 6"/>
    <property type="match status" value="1"/>
</dbReference>
<feature type="domain" description="Mannosyl-glycoprotein endo-beta-N-acetylglucosamidase-like" evidence="3">
    <location>
        <begin position="65"/>
        <end position="213"/>
    </location>
</feature>
<dbReference type="GO" id="GO:0004040">
    <property type="term" value="F:amidase activity"/>
    <property type="evidence" value="ECO:0007669"/>
    <property type="project" value="InterPro"/>
</dbReference>
<comment type="similarity">
    <text evidence="1">Belongs to the glycosyl hydrolase 73 family.</text>
</comment>
<evidence type="ECO:0000313" key="5">
    <source>
        <dbReference type="EMBL" id="KRN30197.1"/>
    </source>
</evidence>
<keyword evidence="6" id="KW-1185">Reference proteome</keyword>
<dbReference type="PATRIC" id="fig|81857.3.peg.2027"/>
<proteinExistence type="inferred from homology"/>
<organism evidence="5 6">
    <name type="scientific">Lactobacillus selangorensis</name>
    <dbReference type="NCBI Taxonomy" id="81857"/>
    <lineage>
        <taxon>Bacteria</taxon>
        <taxon>Bacillati</taxon>
        <taxon>Bacillota</taxon>
        <taxon>Bacilli</taxon>
        <taxon>Lactobacillales</taxon>
        <taxon>Lactobacillaceae</taxon>
        <taxon>Lactobacillus</taxon>
    </lineage>
</organism>
<gene>
    <name evidence="4" type="ORF">IV38_GL001986</name>
    <name evidence="5" type="ORF">IV40_GL002043</name>
</gene>
<dbReference type="OrthoDB" id="2155627at2"/>
<evidence type="ECO:0000259" key="3">
    <source>
        <dbReference type="SMART" id="SM00047"/>
    </source>
</evidence>
<dbReference type="PANTHER" id="PTHR33308">
    <property type="entry name" value="PEPTIDOGLYCAN HYDROLASE FLGJ"/>
    <property type="match status" value="1"/>
</dbReference>
<evidence type="ECO:0000313" key="6">
    <source>
        <dbReference type="Proteomes" id="UP000051645"/>
    </source>
</evidence>
<evidence type="ECO:0000256" key="2">
    <source>
        <dbReference type="ARBA" id="ARBA00022801"/>
    </source>
</evidence>
<sequence length="248" mass="28072">MLQGLSQLCLCAALFAPLHIESIPEITIAPIEVEIAPFELQAPVPTATDSSSTASFAIIPEPPCELTAQQRTFIERLGQETATVRQADLYPSVMIAQAILESDWGRSRLSQTPNWNLFGIKGNDTQWTTREEGSEGRSYWTQAGFRQQASMEEAVHDYAALLGNSPYYWGTHRSQTLSYQEAAHFLTGRYATDHLYGVKVISLIQRYQLTRFDAAPPKEKRQIDFWRLSHPLVLTSNWNIWLQNHFLG</sequence>
<dbReference type="Proteomes" id="UP000051751">
    <property type="component" value="Unassembled WGS sequence"/>
</dbReference>
<dbReference type="RefSeq" id="WP_057771053.1">
    <property type="nucleotide sequence ID" value="NZ_JQAT01000007.1"/>
</dbReference>
<evidence type="ECO:0000313" key="4">
    <source>
        <dbReference type="EMBL" id="KRN27531.1"/>
    </source>
</evidence>